<evidence type="ECO:0000259" key="10">
    <source>
        <dbReference type="Pfam" id="PF05504"/>
    </source>
</evidence>
<feature type="domain" description="Spore germination protein N-terminal" evidence="11">
    <location>
        <begin position="23"/>
        <end position="205"/>
    </location>
</feature>
<dbReference type="InterPro" id="IPR008844">
    <property type="entry name" value="Spore_GerAC-like"/>
</dbReference>
<dbReference type="GO" id="GO:0016020">
    <property type="term" value="C:membrane"/>
    <property type="evidence" value="ECO:0007669"/>
    <property type="project" value="UniProtKB-SubCell"/>
</dbReference>
<reference evidence="12 13" key="1">
    <citation type="submission" date="2015-01" db="EMBL/GenBank/DDBJ databases">
        <title>Paenibacillus swuensis/DY6/whole genome sequencing.</title>
        <authorList>
            <person name="Kim M.K."/>
            <person name="Srinivasan S."/>
            <person name="Lee J.-J."/>
        </authorList>
    </citation>
    <scope>NUCLEOTIDE SEQUENCE [LARGE SCALE GENOMIC DNA]</scope>
    <source>
        <strain evidence="12 13">DY6</strain>
    </source>
</reference>
<keyword evidence="5" id="KW-0472">Membrane</keyword>
<keyword evidence="7" id="KW-0449">Lipoprotein</keyword>
<evidence type="ECO:0000256" key="9">
    <source>
        <dbReference type="SAM" id="SignalP"/>
    </source>
</evidence>
<dbReference type="PROSITE" id="PS51257">
    <property type="entry name" value="PROKAR_LIPOPROTEIN"/>
    <property type="match status" value="1"/>
</dbReference>
<dbReference type="OrthoDB" id="9816067at2"/>
<dbReference type="InterPro" id="IPR046953">
    <property type="entry name" value="Spore_GerAC-like_C"/>
</dbReference>
<evidence type="ECO:0000256" key="4">
    <source>
        <dbReference type="ARBA" id="ARBA00022729"/>
    </source>
</evidence>
<keyword evidence="3" id="KW-0309">Germination</keyword>
<name>A0A172TME5_9BACL</name>
<dbReference type="Pfam" id="PF05504">
    <property type="entry name" value="Spore_GerAC"/>
    <property type="match status" value="1"/>
</dbReference>
<evidence type="ECO:0000256" key="2">
    <source>
        <dbReference type="ARBA" id="ARBA00007886"/>
    </source>
</evidence>
<dbReference type="PANTHER" id="PTHR35789">
    <property type="entry name" value="SPORE GERMINATION PROTEIN B3"/>
    <property type="match status" value="1"/>
</dbReference>
<comment type="subcellular location">
    <subcellularLocation>
        <location evidence="1">Membrane</location>
        <topology evidence="1">Lipid-anchor</topology>
    </subcellularLocation>
</comment>
<keyword evidence="13" id="KW-1185">Reference proteome</keyword>
<dbReference type="PANTHER" id="PTHR35789:SF1">
    <property type="entry name" value="SPORE GERMINATION PROTEIN B3"/>
    <property type="match status" value="1"/>
</dbReference>
<feature type="chain" id="PRO_5038966830" evidence="9">
    <location>
        <begin position="21"/>
        <end position="369"/>
    </location>
</feature>
<dbReference type="STRING" id="1178515.SY83_19740"/>
<sequence>MSYYKKMVSIWLSLSILLCGCTDVVDLRAQTFIVGMGIDMAPNNELVLTVQEIMPDGGGGGGEESEGSAGSGDSSSGGASAMKQMRLLTVKGKSLGYCFRELRLRYQKKLTLDKIAYVVIGKPLLNDGILKHIDMLIRHYEINQRVLLFMSDSSAKFAMENDKGRLLDFITKGHLFMPTYIPSELWKEYSRMTSGGIESAMISSIDVSDKALLLKGEAVLRGDRYAMETGKDQNRFMNLLVGERTADVIVFSDNKRTDSVEIKYYKKKVKVGRNRVHLDYKMRGTLFDTLQDKPLIHKQELERKFESKIKLELQNLLKETTDKGTDVLGIGEKFRQKGWDTKDWPHKIKEMEFDIQVEFTIIHGQGLYE</sequence>
<dbReference type="RefSeq" id="WP_068609647.1">
    <property type="nucleotide sequence ID" value="NZ_CP011388.1"/>
</dbReference>
<evidence type="ECO:0000313" key="12">
    <source>
        <dbReference type="EMBL" id="ANE48152.1"/>
    </source>
</evidence>
<evidence type="ECO:0000256" key="1">
    <source>
        <dbReference type="ARBA" id="ARBA00004635"/>
    </source>
</evidence>
<proteinExistence type="inferred from homology"/>
<comment type="similarity">
    <text evidence="2">Belongs to the GerABKC lipoprotein family.</text>
</comment>
<dbReference type="Gene3D" id="3.30.300.210">
    <property type="entry name" value="Nutrient germinant receptor protein C, domain 3"/>
    <property type="match status" value="1"/>
</dbReference>
<evidence type="ECO:0000256" key="3">
    <source>
        <dbReference type="ARBA" id="ARBA00022544"/>
    </source>
</evidence>
<dbReference type="GO" id="GO:0009847">
    <property type="term" value="P:spore germination"/>
    <property type="evidence" value="ECO:0007669"/>
    <property type="project" value="InterPro"/>
</dbReference>
<keyword evidence="4 9" id="KW-0732">Signal</keyword>
<gene>
    <name evidence="12" type="ORF">SY83_19740</name>
</gene>
<dbReference type="InterPro" id="IPR057336">
    <property type="entry name" value="GerAC_N"/>
</dbReference>
<evidence type="ECO:0000256" key="6">
    <source>
        <dbReference type="ARBA" id="ARBA00023139"/>
    </source>
</evidence>
<feature type="region of interest" description="Disordered" evidence="8">
    <location>
        <begin position="57"/>
        <end position="79"/>
    </location>
</feature>
<feature type="domain" description="Spore germination GerAC-like C-terminal" evidence="10">
    <location>
        <begin position="216"/>
        <end position="363"/>
    </location>
</feature>
<dbReference type="PATRIC" id="fig|1178515.4.peg.3993"/>
<accession>A0A172TME5</accession>
<feature type="compositionally biased region" description="Low complexity" evidence="8">
    <location>
        <begin position="67"/>
        <end position="79"/>
    </location>
</feature>
<dbReference type="AlphaFoldDB" id="A0A172TME5"/>
<protein>
    <submittedName>
        <fullName evidence="12">Uncharacterized protein</fullName>
    </submittedName>
</protein>
<evidence type="ECO:0000256" key="8">
    <source>
        <dbReference type="SAM" id="MobiDB-lite"/>
    </source>
</evidence>
<evidence type="ECO:0000256" key="7">
    <source>
        <dbReference type="ARBA" id="ARBA00023288"/>
    </source>
</evidence>
<dbReference type="KEGG" id="pswu:SY83_19740"/>
<feature type="signal peptide" evidence="9">
    <location>
        <begin position="1"/>
        <end position="20"/>
    </location>
</feature>
<evidence type="ECO:0000313" key="13">
    <source>
        <dbReference type="Proteomes" id="UP000076927"/>
    </source>
</evidence>
<dbReference type="Proteomes" id="UP000076927">
    <property type="component" value="Chromosome"/>
</dbReference>
<keyword evidence="6" id="KW-0564">Palmitate</keyword>
<dbReference type="Pfam" id="PF25198">
    <property type="entry name" value="Spore_GerAC_N"/>
    <property type="match status" value="1"/>
</dbReference>
<dbReference type="InterPro" id="IPR038501">
    <property type="entry name" value="Spore_GerAC_C_sf"/>
</dbReference>
<evidence type="ECO:0000259" key="11">
    <source>
        <dbReference type="Pfam" id="PF25198"/>
    </source>
</evidence>
<dbReference type="EMBL" id="CP011388">
    <property type="protein sequence ID" value="ANE48152.1"/>
    <property type="molecule type" value="Genomic_DNA"/>
</dbReference>
<evidence type="ECO:0000256" key="5">
    <source>
        <dbReference type="ARBA" id="ARBA00023136"/>
    </source>
</evidence>
<organism evidence="12 13">
    <name type="scientific">Paenibacillus swuensis</name>
    <dbReference type="NCBI Taxonomy" id="1178515"/>
    <lineage>
        <taxon>Bacteria</taxon>
        <taxon>Bacillati</taxon>
        <taxon>Bacillota</taxon>
        <taxon>Bacilli</taxon>
        <taxon>Bacillales</taxon>
        <taxon>Paenibacillaceae</taxon>
        <taxon>Paenibacillus</taxon>
    </lineage>
</organism>